<dbReference type="RefSeq" id="XP_027198607.1">
    <property type="nucleotide sequence ID" value="XM_027342806.1"/>
</dbReference>
<evidence type="ECO:0000256" key="4">
    <source>
        <dbReference type="ARBA" id="ARBA00023110"/>
    </source>
</evidence>
<dbReference type="OMA" id="FIAMANR"/>
<evidence type="ECO:0000256" key="2">
    <source>
        <dbReference type="ARBA" id="ARBA00007365"/>
    </source>
</evidence>
<comment type="similarity">
    <text evidence="2 7">Belongs to the cyclophilin-type PPIase family.</text>
</comment>
<comment type="function">
    <text evidence="6">PPIases accelerate the folding of proteins. It catalyzes the cis-trans isomerization of proline imidic peptide bonds in oligopeptides. Acts on the folding of rhodopsin RH1 and RH2 (but not RH3) and is required for visual transduction.</text>
</comment>
<evidence type="ECO:0000256" key="7">
    <source>
        <dbReference type="RuleBase" id="RU363019"/>
    </source>
</evidence>
<name>A0A6P6XZ94_DERPT</name>
<dbReference type="PROSITE" id="PS00170">
    <property type="entry name" value="CSA_PPIASE_1"/>
    <property type="match status" value="1"/>
</dbReference>
<dbReference type="EC" id="5.2.1.8" evidence="7"/>
<dbReference type="PROSITE" id="PS50072">
    <property type="entry name" value="CSA_PPIASE_2"/>
    <property type="match status" value="1"/>
</dbReference>
<sequence length="209" mass="23169">MNSLVQILMMYRQIVFCVFFLAFSSINIETYEIDVTDKVTFTIAIGNETAGKIDIGLFGKLAPKTVENFVALASEEGYQGKSYNGSLFHRVITNFMIQGGDITSEDGSGSLSIYGQYFDDENFVLNHGQPGLISMANAGKDTNGCQFFITLVPTPWLDGHHTVFGKVLDGMDLIFRISSLPTDSNDRPLQNVRIIDTKTEKIDIQTTLE</sequence>
<dbReference type="InterPro" id="IPR020892">
    <property type="entry name" value="Cyclophilin-type_PPIase_CS"/>
</dbReference>
<proteinExistence type="inferred from homology"/>
<dbReference type="OrthoDB" id="10064525at2759"/>
<dbReference type="InterPro" id="IPR024936">
    <property type="entry name" value="Cyclophilin-type_PPIase"/>
</dbReference>
<dbReference type="InterPro" id="IPR029000">
    <property type="entry name" value="Cyclophilin-like_dom_sf"/>
</dbReference>
<dbReference type="GO" id="GO:0016018">
    <property type="term" value="F:cyclosporin A binding"/>
    <property type="evidence" value="ECO:0007669"/>
    <property type="project" value="TreeGrafter"/>
</dbReference>
<dbReference type="PANTHER" id="PTHR11071">
    <property type="entry name" value="PEPTIDYL-PROLYL CIS-TRANS ISOMERASE"/>
    <property type="match status" value="1"/>
</dbReference>
<gene>
    <name evidence="10" type="primary">LOC113792850</name>
</gene>
<reference evidence="10" key="1">
    <citation type="submission" date="2025-08" db="UniProtKB">
        <authorList>
            <consortium name="RefSeq"/>
        </authorList>
    </citation>
    <scope>IDENTIFICATION</scope>
    <source>
        <strain evidence="10">Airmid</strain>
    </source>
</reference>
<evidence type="ECO:0000313" key="10">
    <source>
        <dbReference type="RefSeq" id="XP_027198607.1"/>
    </source>
</evidence>
<dbReference type="GO" id="GO:0003755">
    <property type="term" value="F:peptidyl-prolyl cis-trans isomerase activity"/>
    <property type="evidence" value="ECO:0007669"/>
    <property type="project" value="UniProtKB-UniRule"/>
</dbReference>
<dbReference type="Proteomes" id="UP000515146">
    <property type="component" value="Unplaced"/>
</dbReference>
<dbReference type="AlphaFoldDB" id="A0A6P6XZ94"/>
<keyword evidence="3" id="KW-0732">Signal</keyword>
<accession>A0A6P6XZ94</accession>
<dbReference type="KEGG" id="dpte:113792850"/>
<protein>
    <recommendedName>
        <fullName evidence="7">Peptidyl-prolyl cis-trans isomerase</fullName>
        <shortName evidence="7">PPIase</shortName>
        <ecNumber evidence="7">5.2.1.8</ecNumber>
    </recommendedName>
</protein>
<feature type="domain" description="PPIase cyclophilin-type" evidence="8">
    <location>
        <begin position="40"/>
        <end position="199"/>
    </location>
</feature>
<dbReference type="SUPFAM" id="SSF50891">
    <property type="entry name" value="Cyclophilin-like"/>
    <property type="match status" value="1"/>
</dbReference>
<evidence type="ECO:0000259" key="8">
    <source>
        <dbReference type="PROSITE" id="PS50072"/>
    </source>
</evidence>
<comment type="catalytic activity">
    <reaction evidence="1 7">
        <text>[protein]-peptidylproline (omega=180) = [protein]-peptidylproline (omega=0)</text>
        <dbReference type="Rhea" id="RHEA:16237"/>
        <dbReference type="Rhea" id="RHEA-COMP:10747"/>
        <dbReference type="Rhea" id="RHEA-COMP:10748"/>
        <dbReference type="ChEBI" id="CHEBI:83833"/>
        <dbReference type="ChEBI" id="CHEBI:83834"/>
        <dbReference type="EC" id="5.2.1.8"/>
    </reaction>
</comment>
<evidence type="ECO:0000256" key="6">
    <source>
        <dbReference type="ARBA" id="ARBA00056644"/>
    </source>
</evidence>
<dbReference type="PANTHER" id="PTHR11071:SF559">
    <property type="entry name" value="PEPTIDYL-PROLYL CIS-TRANS ISOMERASE"/>
    <property type="match status" value="1"/>
</dbReference>
<evidence type="ECO:0000256" key="3">
    <source>
        <dbReference type="ARBA" id="ARBA00022729"/>
    </source>
</evidence>
<dbReference type="Pfam" id="PF00160">
    <property type="entry name" value="Pro_isomerase"/>
    <property type="match status" value="1"/>
</dbReference>
<dbReference type="PIRSF" id="PIRSF001467">
    <property type="entry name" value="Peptidylpro_ismrse"/>
    <property type="match status" value="1"/>
</dbReference>
<dbReference type="GO" id="GO:0006457">
    <property type="term" value="P:protein folding"/>
    <property type="evidence" value="ECO:0007669"/>
    <property type="project" value="InterPro"/>
</dbReference>
<dbReference type="InParanoid" id="A0A6P6XZ94"/>
<dbReference type="FunFam" id="2.40.100.10:FF:000019">
    <property type="entry name" value="Peptidyl-prolyl cis-trans isomerase"/>
    <property type="match status" value="1"/>
</dbReference>
<dbReference type="GO" id="GO:0005737">
    <property type="term" value="C:cytoplasm"/>
    <property type="evidence" value="ECO:0007669"/>
    <property type="project" value="TreeGrafter"/>
</dbReference>
<keyword evidence="4 7" id="KW-0697">Rotamase</keyword>
<keyword evidence="5 7" id="KW-0413">Isomerase</keyword>
<keyword evidence="9" id="KW-1185">Reference proteome</keyword>
<evidence type="ECO:0000313" key="9">
    <source>
        <dbReference type="Proteomes" id="UP000515146"/>
    </source>
</evidence>
<dbReference type="PRINTS" id="PR00153">
    <property type="entry name" value="CSAPPISMRASE"/>
</dbReference>
<evidence type="ECO:0000256" key="1">
    <source>
        <dbReference type="ARBA" id="ARBA00000971"/>
    </source>
</evidence>
<organism evidence="9 10">
    <name type="scientific">Dermatophagoides pteronyssinus</name>
    <name type="common">European house dust mite</name>
    <dbReference type="NCBI Taxonomy" id="6956"/>
    <lineage>
        <taxon>Eukaryota</taxon>
        <taxon>Metazoa</taxon>
        <taxon>Ecdysozoa</taxon>
        <taxon>Arthropoda</taxon>
        <taxon>Chelicerata</taxon>
        <taxon>Arachnida</taxon>
        <taxon>Acari</taxon>
        <taxon>Acariformes</taxon>
        <taxon>Sarcoptiformes</taxon>
        <taxon>Astigmata</taxon>
        <taxon>Psoroptidia</taxon>
        <taxon>Analgoidea</taxon>
        <taxon>Pyroglyphidae</taxon>
        <taxon>Dermatophagoidinae</taxon>
        <taxon>Dermatophagoides</taxon>
    </lineage>
</organism>
<dbReference type="Gene3D" id="2.40.100.10">
    <property type="entry name" value="Cyclophilin-like"/>
    <property type="match status" value="1"/>
</dbReference>
<dbReference type="InterPro" id="IPR002130">
    <property type="entry name" value="Cyclophilin-type_PPIase_dom"/>
</dbReference>
<evidence type="ECO:0000256" key="5">
    <source>
        <dbReference type="ARBA" id="ARBA00023235"/>
    </source>
</evidence>